<reference evidence="2 3" key="1">
    <citation type="journal article" date="2015" name="Plant Cell">
        <title>Oil accumulation by the oleaginous diatom Fistulifera solaris as revealed by the genome and transcriptome.</title>
        <authorList>
            <person name="Tanaka T."/>
            <person name="Maeda Y."/>
            <person name="Veluchamy A."/>
            <person name="Tanaka M."/>
            <person name="Abida H."/>
            <person name="Marechal E."/>
            <person name="Bowler C."/>
            <person name="Muto M."/>
            <person name="Sunaga Y."/>
            <person name="Tanaka M."/>
            <person name="Yoshino T."/>
            <person name="Taniguchi T."/>
            <person name="Fukuda Y."/>
            <person name="Nemoto M."/>
            <person name="Matsumoto M."/>
            <person name="Wong P.S."/>
            <person name="Aburatani S."/>
            <person name="Fujibuchi W."/>
        </authorList>
    </citation>
    <scope>NUCLEOTIDE SEQUENCE [LARGE SCALE GENOMIC DNA]</scope>
    <source>
        <strain evidence="2 3">JPCC DA0580</strain>
    </source>
</reference>
<dbReference type="InParanoid" id="A0A1Z5KQC6"/>
<evidence type="ECO:0000313" key="3">
    <source>
        <dbReference type="Proteomes" id="UP000198406"/>
    </source>
</evidence>
<dbReference type="Proteomes" id="UP000198406">
    <property type="component" value="Unassembled WGS sequence"/>
</dbReference>
<keyword evidence="1" id="KW-0732">Signal</keyword>
<feature type="signal peptide" evidence="1">
    <location>
        <begin position="1"/>
        <end position="23"/>
    </location>
</feature>
<dbReference type="EMBL" id="BDSP01000276">
    <property type="protein sequence ID" value="GAX28513.1"/>
    <property type="molecule type" value="Genomic_DNA"/>
</dbReference>
<feature type="chain" id="PRO_5012125310" evidence="1">
    <location>
        <begin position="24"/>
        <end position="390"/>
    </location>
</feature>
<comment type="caution">
    <text evidence="2">The sequence shown here is derived from an EMBL/GenBank/DDBJ whole genome shotgun (WGS) entry which is preliminary data.</text>
</comment>
<proteinExistence type="predicted"/>
<sequence>MVSLKGALTYFFYWFLITSAISAVSVHASSDSAHFFHQRPSSVGSHSHRSISSLSPRSQRYIHEYYNRRTNQNCPTRANLPPRGGQGINQVVRVVSAVTQILIECGNLVLPPAVAITRLVVRIYRALPKDAIVAQVGLVYCFAGGYYPTLFSSLQAAQQYGWNVMVNAIQDLADEALAVIQVLEDTRQLSDDAEQEEPLSFRQTTGIVFATVDPRKINQASAALYTTWMGVSSVLQREYARVITLSLTMADYIERVAVSLLAPPAYLCVPDEFHRWVPVVIGWGCKALSINIAWRLQRVMTAATSAITGGLLFARAISRMIWRRKSSHEGSHASTVFDEIIGFIVAGLGFYTQFESQWRSGFSFRVPFPISLVTWPFDLAENWIQWQITK</sequence>
<dbReference type="AlphaFoldDB" id="A0A1Z5KQC6"/>
<protein>
    <submittedName>
        <fullName evidence="2">Uncharacterized protein</fullName>
    </submittedName>
</protein>
<keyword evidence="3" id="KW-1185">Reference proteome</keyword>
<name>A0A1Z5KQC6_FISSO</name>
<evidence type="ECO:0000313" key="2">
    <source>
        <dbReference type="EMBL" id="GAX28513.1"/>
    </source>
</evidence>
<gene>
    <name evidence="2" type="ORF">FisN_12Hh122</name>
</gene>
<evidence type="ECO:0000256" key="1">
    <source>
        <dbReference type="SAM" id="SignalP"/>
    </source>
</evidence>
<accession>A0A1Z5KQC6</accession>
<organism evidence="2 3">
    <name type="scientific">Fistulifera solaris</name>
    <name type="common">Oleaginous diatom</name>
    <dbReference type="NCBI Taxonomy" id="1519565"/>
    <lineage>
        <taxon>Eukaryota</taxon>
        <taxon>Sar</taxon>
        <taxon>Stramenopiles</taxon>
        <taxon>Ochrophyta</taxon>
        <taxon>Bacillariophyta</taxon>
        <taxon>Bacillariophyceae</taxon>
        <taxon>Bacillariophycidae</taxon>
        <taxon>Naviculales</taxon>
        <taxon>Naviculaceae</taxon>
        <taxon>Fistulifera</taxon>
    </lineage>
</organism>
<dbReference type="OrthoDB" id="427138at2759"/>